<accession>A0ABT9RZD5</accession>
<reference evidence="2 3" key="1">
    <citation type="submission" date="2023-07" db="EMBL/GenBank/DDBJ databases">
        <title>Sorghum-associated microbial communities from plants grown in Nebraska, USA.</title>
        <authorList>
            <person name="Schachtman D."/>
        </authorList>
    </citation>
    <scope>NUCLEOTIDE SEQUENCE [LARGE SCALE GENOMIC DNA]</scope>
    <source>
        <strain evidence="2 3">CC222</strain>
    </source>
</reference>
<protein>
    <submittedName>
        <fullName evidence="2">DNA invertase Pin-like site-specific DNA recombinase</fullName>
    </submittedName>
</protein>
<dbReference type="EMBL" id="JAUSRE010000031">
    <property type="protein sequence ID" value="MDP9890596.1"/>
    <property type="molecule type" value="Genomic_DNA"/>
</dbReference>
<dbReference type="SUPFAM" id="SSF53041">
    <property type="entry name" value="Resolvase-like"/>
    <property type="match status" value="1"/>
</dbReference>
<proteinExistence type="predicted"/>
<dbReference type="InterPro" id="IPR036162">
    <property type="entry name" value="Resolvase-like_N_sf"/>
</dbReference>
<dbReference type="PROSITE" id="PS51736">
    <property type="entry name" value="RECOMBINASES_3"/>
    <property type="match status" value="1"/>
</dbReference>
<evidence type="ECO:0000313" key="2">
    <source>
        <dbReference type="EMBL" id="MDP9890596.1"/>
    </source>
</evidence>
<comment type="caution">
    <text evidence="2">The sequence shown here is derived from an EMBL/GenBank/DDBJ whole genome shotgun (WGS) entry which is preliminary data.</text>
</comment>
<evidence type="ECO:0000259" key="1">
    <source>
        <dbReference type="PROSITE" id="PS51736"/>
    </source>
</evidence>
<sequence length="73" mass="8157">MKLGYARLSTSDQDASMQIEALISVGVDPNRIFTDELSGAREAKERPGMKALMDYASEEDDVYFWGLDRIGPQ</sequence>
<dbReference type="RefSeq" id="WP_307312002.1">
    <property type="nucleotide sequence ID" value="NZ_JAUSRE010000031.1"/>
</dbReference>
<evidence type="ECO:0000313" key="3">
    <source>
        <dbReference type="Proteomes" id="UP001226577"/>
    </source>
</evidence>
<name>A0ABT9RZD5_9MICC</name>
<dbReference type="Gene3D" id="3.40.50.1390">
    <property type="entry name" value="Resolvase, N-terminal catalytic domain"/>
    <property type="match status" value="1"/>
</dbReference>
<organism evidence="2 3">
    <name type="scientific">Pseudarthrobacter enclensis</name>
    <dbReference type="NCBI Taxonomy" id="993070"/>
    <lineage>
        <taxon>Bacteria</taxon>
        <taxon>Bacillati</taxon>
        <taxon>Actinomycetota</taxon>
        <taxon>Actinomycetes</taxon>
        <taxon>Micrococcales</taxon>
        <taxon>Micrococcaceae</taxon>
        <taxon>Pseudarthrobacter</taxon>
    </lineage>
</organism>
<feature type="domain" description="Resolvase/invertase-type recombinase catalytic" evidence="1">
    <location>
        <begin position="1"/>
        <end position="73"/>
    </location>
</feature>
<dbReference type="InterPro" id="IPR006119">
    <property type="entry name" value="Resolv_N"/>
</dbReference>
<gene>
    <name evidence="2" type="ORF">J2X98_004210</name>
</gene>
<dbReference type="Pfam" id="PF00239">
    <property type="entry name" value="Resolvase"/>
    <property type="match status" value="1"/>
</dbReference>
<dbReference type="Proteomes" id="UP001226577">
    <property type="component" value="Unassembled WGS sequence"/>
</dbReference>
<keyword evidence="3" id="KW-1185">Reference proteome</keyword>